<evidence type="ECO:0000313" key="2">
    <source>
        <dbReference type="EMBL" id="CDP38606.1"/>
    </source>
</evidence>
<feature type="region of interest" description="Disordered" evidence="1">
    <location>
        <begin position="106"/>
        <end position="139"/>
    </location>
</feature>
<dbReference type="EMBL" id="HG937694">
    <property type="protein sequence ID" value="CDP38606.1"/>
    <property type="molecule type" value="Genomic_DNA"/>
</dbReference>
<reference evidence="2" key="2">
    <citation type="submission" date="2014-06" db="EMBL/GenBank/DDBJ databases">
        <title>The complete genome of Blastobotrys (Arxula) adeninivorans LS3 - a yeast of biotechnological interest.</title>
        <authorList>
            <person name="Kunze G."/>
            <person name="Gaillardin C."/>
            <person name="Czernicka M."/>
            <person name="Durrens P."/>
            <person name="Martin T."/>
            <person name="Boer E."/>
            <person name="Gabaldon T."/>
            <person name="Cruz J."/>
            <person name="Talla E."/>
            <person name="Marck C."/>
            <person name="Goffeau A."/>
            <person name="Barbe V."/>
            <person name="Baret P."/>
            <person name="Baronian K."/>
            <person name="Beier S."/>
            <person name="Bleykasten C."/>
            <person name="Bode R."/>
            <person name="Casaregola S."/>
            <person name="Despons L."/>
            <person name="Fairhead C."/>
            <person name="Giersberg M."/>
            <person name="Gierski P."/>
            <person name="Hahnel U."/>
            <person name="Hartmann A."/>
            <person name="Jankowska D."/>
            <person name="Jubin C."/>
            <person name="Jung P."/>
            <person name="Lafontaine I."/>
            <person name="Leh-Louis V."/>
            <person name="Lemaire M."/>
            <person name="Marcet-Houben M."/>
            <person name="Mascher M."/>
            <person name="Morel G."/>
            <person name="Richard G.-F."/>
            <person name="Riechen J."/>
            <person name="Sacerdot C."/>
            <person name="Sarkar A."/>
            <person name="Savel G."/>
            <person name="Schacherer J."/>
            <person name="Sherman D."/>
            <person name="Straub M.-L."/>
            <person name="Stein N."/>
            <person name="Thierry A."/>
            <person name="Trautwein-Schult A."/>
            <person name="Westhof E."/>
            <person name="Worch S."/>
            <person name="Dujon B."/>
            <person name="Souciet J.-L."/>
            <person name="Wincker P."/>
            <person name="Scholz U."/>
            <person name="Neuveglise N."/>
        </authorList>
    </citation>
    <scope>NUCLEOTIDE SEQUENCE</scope>
    <source>
        <strain evidence="2">LS3</strain>
    </source>
</reference>
<accession>A0A060THG6</accession>
<dbReference type="InterPro" id="IPR040150">
    <property type="entry name" value="Iwr1"/>
</dbReference>
<dbReference type="PANTHER" id="PTHR28063:SF1">
    <property type="entry name" value="RNA POLYMERASE II NUCLEAR LOCALIZATION PROTEIN IWR1"/>
    <property type="match status" value="1"/>
</dbReference>
<protein>
    <submittedName>
        <fullName evidence="2">ARAD1D38390p</fullName>
    </submittedName>
</protein>
<feature type="compositionally biased region" description="Polar residues" evidence="1">
    <location>
        <begin position="1"/>
        <end position="10"/>
    </location>
</feature>
<dbReference type="GO" id="GO:0005737">
    <property type="term" value="C:cytoplasm"/>
    <property type="evidence" value="ECO:0007669"/>
    <property type="project" value="TreeGrafter"/>
</dbReference>
<proteinExistence type="predicted"/>
<gene>
    <name evidence="2" type="ORF">GNLVRS02_ARAD1D38390g</name>
</gene>
<dbReference type="GO" id="GO:0006606">
    <property type="term" value="P:protein import into nucleus"/>
    <property type="evidence" value="ECO:0007669"/>
    <property type="project" value="InterPro"/>
</dbReference>
<feature type="compositionally biased region" description="Basic and acidic residues" evidence="1">
    <location>
        <begin position="110"/>
        <end position="120"/>
    </location>
</feature>
<dbReference type="PhylomeDB" id="A0A060THG6"/>
<feature type="region of interest" description="Disordered" evidence="1">
    <location>
        <begin position="1"/>
        <end position="22"/>
    </location>
</feature>
<sequence>MELMETTTEVAQPAPPPPHTVRIKRKRNQDPLQALVVDQTGSKKRKTSGYVFKLAATYENDQGFDQEALLQVEDPAQKVFRLAKKRKNVDVSHEDPMVAQSLSEMVQSYLDEHPEKDDSSRGPQVPTAGKSADSVPDADVEVEDYVYDIYYRERYQGPLDATSPSIGLL</sequence>
<name>A0A060THG6_BLAAD</name>
<dbReference type="AlphaFoldDB" id="A0A060THG6"/>
<reference evidence="2" key="1">
    <citation type="submission" date="2014-02" db="EMBL/GenBank/DDBJ databases">
        <authorList>
            <person name="Genoscope - CEA"/>
        </authorList>
    </citation>
    <scope>NUCLEOTIDE SEQUENCE</scope>
    <source>
        <strain evidence="2">LS3</strain>
    </source>
</reference>
<dbReference type="PANTHER" id="PTHR28063">
    <property type="entry name" value="RNA POLYMERASE II NUCLEAR LOCALIZATION PROTEIN IWR1"/>
    <property type="match status" value="1"/>
</dbReference>
<organism evidence="2">
    <name type="scientific">Blastobotrys adeninivorans</name>
    <name type="common">Yeast</name>
    <name type="synonym">Arxula adeninivorans</name>
    <dbReference type="NCBI Taxonomy" id="409370"/>
    <lineage>
        <taxon>Eukaryota</taxon>
        <taxon>Fungi</taxon>
        <taxon>Dikarya</taxon>
        <taxon>Ascomycota</taxon>
        <taxon>Saccharomycotina</taxon>
        <taxon>Dipodascomycetes</taxon>
        <taxon>Dipodascales</taxon>
        <taxon>Trichomonascaceae</taxon>
        <taxon>Blastobotrys</taxon>
    </lineage>
</organism>
<evidence type="ECO:0000256" key="1">
    <source>
        <dbReference type="SAM" id="MobiDB-lite"/>
    </source>
</evidence>